<dbReference type="EMBL" id="AVFL01000047">
    <property type="protein sequence ID" value="EWY36276.1"/>
    <property type="molecule type" value="Genomic_DNA"/>
</dbReference>
<name>W9GUE5_9PROT</name>
<sequence length="234" mass="25930">MSDSPIRASFSMNRKSREAIKAVAERYGMDQGDVLDLVPILMTVAAERSLSDRRKKLGAISTLADQAARSLESIVSLAPHMRPVIDEVIGMVKDLPKMEEAAIASRDVYGLPYSVLERFRYFRELVEERDLWPGHFGHPNLPSPLLDTIKEAAKESGGGVTVREVTSEWFDGKLRHETEFVVTYPGPEADQNLFVGRSAPWSAFSAIVGGVDFDAIYDAMHSTDVAESDQEDAR</sequence>
<dbReference type="AlphaFoldDB" id="W9GUE5"/>
<dbReference type="Proteomes" id="UP000019486">
    <property type="component" value="Unassembled WGS sequence"/>
</dbReference>
<protein>
    <submittedName>
        <fullName evidence="1">Uncharacterized protein</fullName>
    </submittedName>
</protein>
<gene>
    <name evidence="1" type="ORF">N825_28815</name>
</gene>
<dbReference type="STRING" id="1385369.N825_28815"/>
<keyword evidence="2" id="KW-1185">Reference proteome</keyword>
<comment type="caution">
    <text evidence="1">The sequence shown here is derived from an EMBL/GenBank/DDBJ whole genome shotgun (WGS) entry which is preliminary data.</text>
</comment>
<reference evidence="1 2" key="1">
    <citation type="submission" date="2013-08" db="EMBL/GenBank/DDBJ databases">
        <title>The genome sequence of Skermanella stibiiresistens.</title>
        <authorList>
            <person name="Zhu W."/>
            <person name="Wang G."/>
        </authorList>
    </citation>
    <scope>NUCLEOTIDE SEQUENCE [LARGE SCALE GENOMIC DNA]</scope>
    <source>
        <strain evidence="1 2">SB22</strain>
    </source>
</reference>
<organism evidence="1 2">
    <name type="scientific">Skermanella stibiiresistens SB22</name>
    <dbReference type="NCBI Taxonomy" id="1385369"/>
    <lineage>
        <taxon>Bacteria</taxon>
        <taxon>Pseudomonadati</taxon>
        <taxon>Pseudomonadota</taxon>
        <taxon>Alphaproteobacteria</taxon>
        <taxon>Rhodospirillales</taxon>
        <taxon>Azospirillaceae</taxon>
        <taxon>Skermanella</taxon>
    </lineage>
</organism>
<accession>W9GUE5</accession>
<evidence type="ECO:0000313" key="2">
    <source>
        <dbReference type="Proteomes" id="UP000019486"/>
    </source>
</evidence>
<proteinExistence type="predicted"/>
<evidence type="ECO:0000313" key="1">
    <source>
        <dbReference type="EMBL" id="EWY36276.1"/>
    </source>
</evidence>